<reference evidence="2" key="1">
    <citation type="journal article" date="2019" name="Int. J. Syst. Evol. Microbiol.">
        <title>The Global Catalogue of Microorganisms (GCM) 10K type strain sequencing project: providing services to taxonomists for standard genome sequencing and annotation.</title>
        <authorList>
            <consortium name="The Broad Institute Genomics Platform"/>
            <consortium name="The Broad Institute Genome Sequencing Center for Infectious Disease"/>
            <person name="Wu L."/>
            <person name="Ma J."/>
        </authorList>
    </citation>
    <scope>NUCLEOTIDE SEQUENCE [LARGE SCALE GENOMIC DNA]</scope>
    <source>
        <strain evidence="2">KCTC 33522</strain>
    </source>
</reference>
<accession>A0ABW5XX50</accession>
<dbReference type="EMBL" id="JBHUOR010000019">
    <property type="protein sequence ID" value="MFD2867555.1"/>
    <property type="molecule type" value="Genomic_DNA"/>
</dbReference>
<proteinExistence type="predicted"/>
<gene>
    <name evidence="1" type="ORF">ACFSY7_03425</name>
</gene>
<dbReference type="Proteomes" id="UP001597568">
    <property type="component" value="Unassembled WGS sequence"/>
</dbReference>
<dbReference type="RefSeq" id="WP_139992830.1">
    <property type="nucleotide sequence ID" value="NZ_JBHUOR010000019.1"/>
</dbReference>
<keyword evidence="2" id="KW-1185">Reference proteome</keyword>
<comment type="caution">
    <text evidence="1">The sequence shown here is derived from an EMBL/GenBank/DDBJ whole genome shotgun (WGS) entry which is preliminary data.</text>
</comment>
<evidence type="ECO:0008006" key="3">
    <source>
        <dbReference type="Google" id="ProtNLM"/>
    </source>
</evidence>
<evidence type="ECO:0000313" key="1">
    <source>
        <dbReference type="EMBL" id="MFD2867555.1"/>
    </source>
</evidence>
<sequence>MMAWEITEVEVQQLIALNSDILTPERLEHYKMLAPIYYEVACDYCNATLEVTNSGVQVFVAKAIQYYANKAGLVSRSMGTVSYSYTTSLPSSVLQLLNPFRKLRW</sequence>
<organism evidence="1 2">
    <name type="scientific">Kurthia populi</name>
    <dbReference type="NCBI Taxonomy" id="1562132"/>
    <lineage>
        <taxon>Bacteria</taxon>
        <taxon>Bacillati</taxon>
        <taxon>Bacillota</taxon>
        <taxon>Bacilli</taxon>
        <taxon>Bacillales</taxon>
        <taxon>Caryophanaceae</taxon>
        <taxon>Kurthia</taxon>
    </lineage>
</organism>
<protein>
    <recommendedName>
        <fullName evidence="3">Phage gp6-like head-tail connector protein</fullName>
    </recommendedName>
</protein>
<dbReference type="InterPro" id="IPR053746">
    <property type="entry name" value="Viral_HT_Connector_Assembly"/>
</dbReference>
<evidence type="ECO:0000313" key="2">
    <source>
        <dbReference type="Proteomes" id="UP001597568"/>
    </source>
</evidence>
<dbReference type="Gene3D" id="1.10.246.150">
    <property type="match status" value="1"/>
</dbReference>
<name>A0ABW5XX50_9BACL</name>